<dbReference type="PANTHER" id="PTHR10545:SF42">
    <property type="entry name" value="ACETYLTRANSFERASE"/>
    <property type="match status" value="1"/>
</dbReference>
<dbReference type="PANTHER" id="PTHR10545">
    <property type="entry name" value="DIAMINE N-ACETYLTRANSFERASE"/>
    <property type="match status" value="1"/>
</dbReference>
<organism evidence="4 5">
    <name type="scientific">Aliidongia dinghuensis</name>
    <dbReference type="NCBI Taxonomy" id="1867774"/>
    <lineage>
        <taxon>Bacteria</taxon>
        <taxon>Pseudomonadati</taxon>
        <taxon>Pseudomonadota</taxon>
        <taxon>Alphaproteobacteria</taxon>
        <taxon>Rhodospirillales</taxon>
        <taxon>Dongiaceae</taxon>
        <taxon>Aliidongia</taxon>
    </lineage>
</organism>
<dbReference type="Pfam" id="PF00583">
    <property type="entry name" value="Acetyltransf_1"/>
    <property type="match status" value="1"/>
</dbReference>
<dbReference type="RefSeq" id="WP_229743542.1">
    <property type="nucleotide sequence ID" value="NZ_BMJQ01000003.1"/>
</dbReference>
<dbReference type="SUPFAM" id="SSF55729">
    <property type="entry name" value="Acyl-CoA N-acyltransferases (Nat)"/>
    <property type="match status" value="1"/>
</dbReference>
<keyword evidence="1" id="KW-0808">Transferase</keyword>
<dbReference type="CDD" id="cd04301">
    <property type="entry name" value="NAT_SF"/>
    <property type="match status" value="1"/>
</dbReference>
<keyword evidence="5" id="KW-1185">Reference proteome</keyword>
<dbReference type="Gene3D" id="3.40.630.30">
    <property type="match status" value="1"/>
</dbReference>
<dbReference type="Proteomes" id="UP000646365">
    <property type="component" value="Unassembled WGS sequence"/>
</dbReference>
<sequence length="154" mass="17490">MMSKECCVRPVERRDRDEWLPLWAGYNAFYGRAGATALPDAIVETTWSRFFDPGEPVHALVAERDGRLIGLAHYLFHRSTTTIEPTCYLQDLFADAAARGQGIGRALITAVYERARAAGARRVYWQTHETNRTAMRLYDGVAEKSGFVVYRKML</sequence>
<keyword evidence="2" id="KW-0012">Acyltransferase</keyword>
<dbReference type="GO" id="GO:0008080">
    <property type="term" value="F:N-acetyltransferase activity"/>
    <property type="evidence" value="ECO:0007669"/>
    <property type="project" value="TreeGrafter"/>
</dbReference>
<gene>
    <name evidence="4" type="ORF">GCM10011611_13820</name>
</gene>
<dbReference type="InterPro" id="IPR016181">
    <property type="entry name" value="Acyl_CoA_acyltransferase"/>
</dbReference>
<dbReference type="EMBL" id="BMJQ01000003">
    <property type="protein sequence ID" value="GGF09570.1"/>
    <property type="molecule type" value="Genomic_DNA"/>
</dbReference>
<accession>A0A8J3E2B2</accession>
<feature type="domain" description="N-acetyltransferase" evidence="3">
    <location>
        <begin position="6"/>
        <end position="154"/>
    </location>
</feature>
<dbReference type="InterPro" id="IPR051016">
    <property type="entry name" value="Diverse_Substrate_AcTransf"/>
</dbReference>
<evidence type="ECO:0000313" key="5">
    <source>
        <dbReference type="Proteomes" id="UP000646365"/>
    </source>
</evidence>
<evidence type="ECO:0000256" key="1">
    <source>
        <dbReference type="ARBA" id="ARBA00022679"/>
    </source>
</evidence>
<evidence type="ECO:0000256" key="2">
    <source>
        <dbReference type="ARBA" id="ARBA00023315"/>
    </source>
</evidence>
<reference evidence="4" key="2">
    <citation type="submission" date="2020-09" db="EMBL/GenBank/DDBJ databases">
        <authorList>
            <person name="Sun Q."/>
            <person name="Zhou Y."/>
        </authorList>
    </citation>
    <scope>NUCLEOTIDE SEQUENCE</scope>
    <source>
        <strain evidence="4">CGMCC 1.15725</strain>
    </source>
</reference>
<protein>
    <submittedName>
        <fullName evidence="4">N-acetyltransferase</fullName>
    </submittedName>
</protein>
<comment type="caution">
    <text evidence="4">The sequence shown here is derived from an EMBL/GenBank/DDBJ whole genome shotgun (WGS) entry which is preliminary data.</text>
</comment>
<dbReference type="AlphaFoldDB" id="A0A8J3E2B2"/>
<evidence type="ECO:0000259" key="3">
    <source>
        <dbReference type="PROSITE" id="PS51186"/>
    </source>
</evidence>
<dbReference type="PROSITE" id="PS51186">
    <property type="entry name" value="GNAT"/>
    <property type="match status" value="1"/>
</dbReference>
<evidence type="ECO:0000313" key="4">
    <source>
        <dbReference type="EMBL" id="GGF09570.1"/>
    </source>
</evidence>
<dbReference type="InterPro" id="IPR000182">
    <property type="entry name" value="GNAT_dom"/>
</dbReference>
<proteinExistence type="predicted"/>
<name>A0A8J3E2B2_9PROT</name>
<reference evidence="4" key="1">
    <citation type="journal article" date="2014" name="Int. J. Syst. Evol. Microbiol.">
        <title>Complete genome sequence of Corynebacterium casei LMG S-19264T (=DSM 44701T), isolated from a smear-ripened cheese.</title>
        <authorList>
            <consortium name="US DOE Joint Genome Institute (JGI-PGF)"/>
            <person name="Walter F."/>
            <person name="Albersmeier A."/>
            <person name="Kalinowski J."/>
            <person name="Ruckert C."/>
        </authorList>
    </citation>
    <scope>NUCLEOTIDE SEQUENCE</scope>
    <source>
        <strain evidence="4">CGMCC 1.15725</strain>
    </source>
</reference>